<gene>
    <name evidence="1" type="ORF">SAMN04488691_105151</name>
</gene>
<dbReference type="AlphaFoldDB" id="A0A1H7QTH8"/>
<organism evidence="1 2">
    <name type="scientific">Haloferax larsenii</name>
    <dbReference type="NCBI Taxonomy" id="302484"/>
    <lineage>
        <taxon>Archaea</taxon>
        <taxon>Methanobacteriati</taxon>
        <taxon>Methanobacteriota</taxon>
        <taxon>Stenosarchaea group</taxon>
        <taxon>Halobacteria</taxon>
        <taxon>Halobacteriales</taxon>
        <taxon>Haloferacaceae</taxon>
        <taxon>Haloferax</taxon>
    </lineage>
</organism>
<sequence>MIVVKNSELDTTARQTAVRRTATFAEMAETMRNI</sequence>
<name>A0A1H7QTH8_HALLR</name>
<dbReference type="EMBL" id="FOAD01000005">
    <property type="protein sequence ID" value="SEL51266.1"/>
    <property type="molecule type" value="Genomic_DNA"/>
</dbReference>
<protein>
    <submittedName>
        <fullName evidence="1">Uncharacterized protein</fullName>
    </submittedName>
</protein>
<dbReference type="Proteomes" id="UP000183894">
    <property type="component" value="Unassembled WGS sequence"/>
</dbReference>
<accession>A0A1H7QTH8</accession>
<evidence type="ECO:0000313" key="1">
    <source>
        <dbReference type="EMBL" id="SEL51266.1"/>
    </source>
</evidence>
<reference evidence="1 2" key="1">
    <citation type="submission" date="2016-10" db="EMBL/GenBank/DDBJ databases">
        <authorList>
            <person name="de Groot N.N."/>
        </authorList>
    </citation>
    <scope>NUCLEOTIDE SEQUENCE [LARGE SCALE GENOMIC DNA]</scope>
    <source>
        <strain evidence="1 2">CDM_5</strain>
    </source>
</reference>
<evidence type="ECO:0000313" key="2">
    <source>
        <dbReference type="Proteomes" id="UP000183894"/>
    </source>
</evidence>
<proteinExistence type="predicted"/>